<organism evidence="2 3">
    <name type="scientific">Eleginops maclovinus</name>
    <name type="common">Patagonian blennie</name>
    <name type="synonym">Eleginus maclovinus</name>
    <dbReference type="NCBI Taxonomy" id="56733"/>
    <lineage>
        <taxon>Eukaryota</taxon>
        <taxon>Metazoa</taxon>
        <taxon>Chordata</taxon>
        <taxon>Craniata</taxon>
        <taxon>Vertebrata</taxon>
        <taxon>Euteleostomi</taxon>
        <taxon>Actinopterygii</taxon>
        <taxon>Neopterygii</taxon>
        <taxon>Teleostei</taxon>
        <taxon>Neoteleostei</taxon>
        <taxon>Acanthomorphata</taxon>
        <taxon>Eupercaria</taxon>
        <taxon>Perciformes</taxon>
        <taxon>Notothenioidei</taxon>
        <taxon>Eleginopidae</taxon>
        <taxon>Eleginops</taxon>
    </lineage>
</organism>
<reference evidence="2 3" key="2">
    <citation type="journal article" date="2023" name="Mol. Biol. Evol.">
        <title>Genomics of Secondarily Temperate Adaptation in the Only Non-Antarctic Icefish.</title>
        <authorList>
            <person name="Rivera-Colon A.G."/>
            <person name="Rayamajhi N."/>
            <person name="Minhas B.F."/>
            <person name="Madrigal G."/>
            <person name="Bilyk K.T."/>
            <person name="Yoon V."/>
            <person name="Hune M."/>
            <person name="Gregory S."/>
            <person name="Cheng C.H.C."/>
            <person name="Catchen J.M."/>
        </authorList>
    </citation>
    <scope>NUCLEOTIDE SEQUENCE [LARGE SCALE GENOMIC DNA]</scope>
    <source>
        <strain evidence="2">JMC-PN-2008</strain>
    </source>
</reference>
<keyword evidence="3" id="KW-1185">Reference proteome</keyword>
<evidence type="ECO:0000313" key="2">
    <source>
        <dbReference type="EMBL" id="KAK5857976.1"/>
    </source>
</evidence>
<sequence>MSCLCASSILVQSCVKQASSPEETRGDERQSGETLPTPQSCMSRQNPTNRRRNHKKNIVIDMFPGSEQLTKQQRGRSQILSFRATTAERKSRGGPGLCRRVEVSSLSVEFISAETK</sequence>
<evidence type="ECO:0000256" key="1">
    <source>
        <dbReference type="SAM" id="MobiDB-lite"/>
    </source>
</evidence>
<feature type="region of interest" description="Disordered" evidence="1">
    <location>
        <begin position="16"/>
        <end position="96"/>
    </location>
</feature>
<protein>
    <submittedName>
        <fullName evidence="2">Uncharacterized protein</fullName>
    </submittedName>
</protein>
<name>A0AAN7XC71_ELEMC</name>
<dbReference type="Proteomes" id="UP001346869">
    <property type="component" value="Unassembled WGS sequence"/>
</dbReference>
<feature type="compositionally biased region" description="Basic and acidic residues" evidence="1">
    <location>
        <begin position="22"/>
        <end position="31"/>
    </location>
</feature>
<dbReference type="EMBL" id="JAUZQC010000016">
    <property type="protein sequence ID" value="KAK5857976.1"/>
    <property type="molecule type" value="Genomic_DNA"/>
</dbReference>
<comment type="caution">
    <text evidence="2">The sequence shown here is derived from an EMBL/GenBank/DDBJ whole genome shotgun (WGS) entry which is preliminary data.</text>
</comment>
<accession>A0AAN7XC71</accession>
<feature type="compositionally biased region" description="Polar residues" evidence="1">
    <location>
        <begin position="32"/>
        <end position="48"/>
    </location>
</feature>
<gene>
    <name evidence="2" type="ORF">PBY51_011182</name>
</gene>
<reference evidence="2 3" key="1">
    <citation type="journal article" date="2023" name="Genes (Basel)">
        <title>Chromosome-Level Genome Assembly and Circadian Gene Repertoire of the Patagonia Blennie Eleginops maclovinus-The Closest Ancestral Proxy of Antarctic Cryonotothenioids.</title>
        <authorList>
            <person name="Cheng C.C."/>
            <person name="Rivera-Colon A.G."/>
            <person name="Minhas B.F."/>
            <person name="Wilson L."/>
            <person name="Rayamajhi N."/>
            <person name="Vargas-Chacoff L."/>
            <person name="Catchen J.M."/>
        </authorList>
    </citation>
    <scope>NUCLEOTIDE SEQUENCE [LARGE SCALE GENOMIC DNA]</scope>
    <source>
        <strain evidence="2">JMC-PN-2008</strain>
    </source>
</reference>
<dbReference type="AlphaFoldDB" id="A0AAN7XC71"/>
<proteinExistence type="predicted"/>
<evidence type="ECO:0000313" key="3">
    <source>
        <dbReference type="Proteomes" id="UP001346869"/>
    </source>
</evidence>
<feature type="compositionally biased region" description="Polar residues" evidence="1">
    <location>
        <begin position="67"/>
        <end position="84"/>
    </location>
</feature>